<evidence type="ECO:0000259" key="11">
    <source>
        <dbReference type="Pfam" id="PF12019"/>
    </source>
</evidence>
<dbReference type="Gene3D" id="3.55.40.10">
    <property type="entry name" value="minor pseudopilin epsh domain"/>
    <property type="match status" value="1"/>
</dbReference>
<dbReference type="AlphaFoldDB" id="A0A0E3Z5G8"/>
<dbReference type="GO" id="GO:0015628">
    <property type="term" value="P:protein secretion by the type II secretion system"/>
    <property type="evidence" value="ECO:0007669"/>
    <property type="project" value="InterPro"/>
</dbReference>
<name>A0A0E3Z5G8_9GAMM</name>
<keyword evidence="4" id="KW-0488">Methylation</keyword>
<evidence type="ECO:0000256" key="2">
    <source>
        <dbReference type="ARBA" id="ARBA00021549"/>
    </source>
</evidence>
<dbReference type="GO" id="GO:0005886">
    <property type="term" value="C:plasma membrane"/>
    <property type="evidence" value="ECO:0007669"/>
    <property type="project" value="UniProtKB-SubCell"/>
</dbReference>
<evidence type="ECO:0000256" key="3">
    <source>
        <dbReference type="ARBA" id="ARBA00022475"/>
    </source>
</evidence>
<evidence type="ECO:0000256" key="9">
    <source>
        <dbReference type="ARBA" id="ARBA00025772"/>
    </source>
</evidence>
<feature type="domain" description="General secretion pathway GspH" evidence="11">
    <location>
        <begin position="49"/>
        <end position="143"/>
    </location>
</feature>
<keyword evidence="5" id="KW-0997">Cell inner membrane</keyword>
<dbReference type="GO" id="GO:0015627">
    <property type="term" value="C:type II protein secretion system complex"/>
    <property type="evidence" value="ECO:0007669"/>
    <property type="project" value="InterPro"/>
</dbReference>
<dbReference type="KEGG" id="psuw:WQ53_16015"/>
<evidence type="ECO:0000256" key="5">
    <source>
        <dbReference type="ARBA" id="ARBA00022519"/>
    </source>
</evidence>
<dbReference type="InterPro" id="IPR045584">
    <property type="entry name" value="Pilin-like"/>
</dbReference>
<dbReference type="Pfam" id="PF12019">
    <property type="entry name" value="GspH"/>
    <property type="match status" value="1"/>
</dbReference>
<evidence type="ECO:0000256" key="1">
    <source>
        <dbReference type="ARBA" id="ARBA00004377"/>
    </source>
</evidence>
<evidence type="ECO:0000256" key="7">
    <source>
        <dbReference type="ARBA" id="ARBA00022989"/>
    </source>
</evidence>
<keyword evidence="13" id="KW-1185">Reference proteome</keyword>
<dbReference type="NCBIfam" id="TIGR02532">
    <property type="entry name" value="IV_pilin_GFxxxE"/>
    <property type="match status" value="1"/>
</dbReference>
<keyword evidence="6" id="KW-0812">Transmembrane</keyword>
<sequence>MSTRARRGRADGMSLIELLLVMALVALAGTLAVAVYSGGLEGVRMRSSAKEIAAQLRYTRAQAIASGQVQRFEIDPLQRRWQAAGGRQGRLPESLEVDFIGAREVQPRPGTGAIVFFEDGGSTGGRVRLESGGAIWQVDVAWLTGEVTLSRPSVEGAR</sequence>
<keyword evidence="3" id="KW-1003">Cell membrane</keyword>
<dbReference type="EMBL" id="CP011144">
    <property type="protein sequence ID" value="AKC88049.1"/>
    <property type="molecule type" value="Genomic_DNA"/>
</dbReference>
<organism evidence="12 13">
    <name type="scientific">Pseudoxanthomonas suwonensis</name>
    <dbReference type="NCBI Taxonomy" id="314722"/>
    <lineage>
        <taxon>Bacteria</taxon>
        <taxon>Pseudomonadati</taxon>
        <taxon>Pseudomonadota</taxon>
        <taxon>Gammaproteobacteria</taxon>
        <taxon>Lysobacterales</taxon>
        <taxon>Lysobacteraceae</taxon>
        <taxon>Pseudoxanthomonas</taxon>
    </lineage>
</organism>
<comment type="similarity">
    <text evidence="9">Belongs to the GSP H family.</text>
</comment>
<evidence type="ECO:0000256" key="6">
    <source>
        <dbReference type="ARBA" id="ARBA00022692"/>
    </source>
</evidence>
<gene>
    <name evidence="12" type="ORF">WQ53_16015</name>
</gene>
<proteinExistence type="inferred from homology"/>
<evidence type="ECO:0000256" key="8">
    <source>
        <dbReference type="ARBA" id="ARBA00023136"/>
    </source>
</evidence>
<evidence type="ECO:0000313" key="12">
    <source>
        <dbReference type="EMBL" id="AKC88049.1"/>
    </source>
</evidence>
<protein>
    <recommendedName>
        <fullName evidence="2">Type II secretion system protein H</fullName>
    </recommendedName>
    <alternativeName>
        <fullName evidence="10">General secretion pathway protein H</fullName>
    </alternativeName>
</protein>
<dbReference type="InterPro" id="IPR012902">
    <property type="entry name" value="N_methyl_site"/>
</dbReference>
<keyword evidence="8" id="KW-0472">Membrane</keyword>
<dbReference type="PATRIC" id="fig|314722.6.peg.3469"/>
<dbReference type="Proteomes" id="UP000033067">
    <property type="component" value="Chromosome"/>
</dbReference>
<keyword evidence="7" id="KW-1133">Transmembrane helix</keyword>
<dbReference type="InterPro" id="IPR022346">
    <property type="entry name" value="T2SS_GspH"/>
</dbReference>
<reference evidence="12 13" key="1">
    <citation type="journal article" date="2015" name="Genome Announc.">
        <title>Complete Genome Sequence of Pseudoxanthomonas suwonensis Strain J1, a Cellulose-Degrading Bacterium Isolated from Leaf- and Wood-Enriched Soil.</title>
        <authorList>
            <person name="Hou L."/>
            <person name="Jiang J."/>
            <person name="Xu Z."/>
            <person name="Zhou Y."/>
            <person name="Leung F.C."/>
        </authorList>
    </citation>
    <scope>NUCLEOTIDE SEQUENCE [LARGE SCALE GENOMIC DNA]</scope>
    <source>
        <strain evidence="12 13">J1</strain>
    </source>
</reference>
<dbReference type="RefSeq" id="WP_052633712.1">
    <property type="nucleotide sequence ID" value="NZ_CP011144.1"/>
</dbReference>
<comment type="subcellular location">
    <subcellularLocation>
        <location evidence="1">Cell inner membrane</location>
        <topology evidence="1">Single-pass membrane protein</topology>
    </subcellularLocation>
</comment>
<dbReference type="NCBIfam" id="NF047827">
    <property type="entry name" value="T3SSXpsH"/>
    <property type="match status" value="1"/>
</dbReference>
<accession>A0A0E3Z5G8</accession>
<evidence type="ECO:0000256" key="4">
    <source>
        <dbReference type="ARBA" id="ARBA00022481"/>
    </source>
</evidence>
<evidence type="ECO:0000256" key="10">
    <source>
        <dbReference type="ARBA" id="ARBA00030775"/>
    </source>
</evidence>
<evidence type="ECO:0000313" key="13">
    <source>
        <dbReference type="Proteomes" id="UP000033067"/>
    </source>
</evidence>
<dbReference type="SUPFAM" id="SSF54523">
    <property type="entry name" value="Pili subunits"/>
    <property type="match status" value="1"/>
</dbReference>